<organism evidence="11 12">
    <name type="scientific">OM182 bacterium MED-G24</name>
    <dbReference type="NCBI Taxonomy" id="1986255"/>
    <lineage>
        <taxon>Bacteria</taxon>
        <taxon>Pseudomonadati</taxon>
        <taxon>Pseudomonadota</taxon>
        <taxon>Gammaproteobacteria</taxon>
        <taxon>OMG group</taxon>
        <taxon>OM182 clade</taxon>
    </lineage>
</organism>
<feature type="transmembrane region" description="Helical" evidence="9">
    <location>
        <begin position="56"/>
        <end position="84"/>
    </location>
</feature>
<comment type="similarity">
    <text evidence="3 9">Belongs to the CcmC/CycZ/HelC family.</text>
</comment>
<evidence type="ECO:0000256" key="8">
    <source>
        <dbReference type="ARBA" id="ARBA00023136"/>
    </source>
</evidence>
<dbReference type="Pfam" id="PF01578">
    <property type="entry name" value="Cytochrom_C_asm"/>
    <property type="match status" value="1"/>
</dbReference>
<keyword evidence="8 9" id="KW-0472">Membrane</keyword>
<evidence type="ECO:0000256" key="3">
    <source>
        <dbReference type="ARBA" id="ARBA00005840"/>
    </source>
</evidence>
<dbReference type="NCBIfam" id="TIGR01191">
    <property type="entry name" value="ccmC"/>
    <property type="match status" value="1"/>
</dbReference>
<evidence type="ECO:0000313" key="11">
    <source>
        <dbReference type="EMBL" id="PDH40597.1"/>
    </source>
</evidence>
<feature type="transmembrane region" description="Helical" evidence="9">
    <location>
        <begin position="201"/>
        <end position="221"/>
    </location>
</feature>
<dbReference type="GO" id="GO:0020037">
    <property type="term" value="F:heme binding"/>
    <property type="evidence" value="ECO:0007669"/>
    <property type="project" value="InterPro"/>
</dbReference>
<dbReference type="PANTHER" id="PTHR30071">
    <property type="entry name" value="HEME EXPORTER PROTEIN C"/>
    <property type="match status" value="1"/>
</dbReference>
<sequence length="248" mass="27831">MWNWIHRWGSPPEFYVMSGRLIPWLAGLTVALFVVGVPWALLIAPEDYQQGNSVRIIYIHVPAAILAQSSYFMMATAGAIFLVWRIKLADIAMASAAPIGASLTFLALLSGAIWGKPTWGTYWVWDARLTSTLVLLFLFLGVMLLRSAMAERAGGGRACAVLALVGIVNIPIIKYSVDWWFTLHQPSTFTLTAKPAMPAEMYLPLVVMLFAYYSFFFLAWLMQMRAEVLAKEARTDWVRKLVGRHELV</sequence>
<name>A0A2A5WWJ4_9GAMM</name>
<evidence type="ECO:0000256" key="9">
    <source>
        <dbReference type="RuleBase" id="RU364092"/>
    </source>
</evidence>
<dbReference type="PRINTS" id="PR01386">
    <property type="entry name" value="CCMCBIOGNSIS"/>
</dbReference>
<feature type="transmembrane region" description="Helical" evidence="9">
    <location>
        <begin position="127"/>
        <end position="146"/>
    </location>
</feature>
<feature type="transmembrane region" description="Helical" evidence="9">
    <location>
        <begin position="21"/>
        <end position="44"/>
    </location>
</feature>
<reference evidence="11 12" key="1">
    <citation type="submission" date="2017-08" db="EMBL/GenBank/DDBJ databases">
        <title>Fine stratification of microbial communities through a metagenomic profile of the photic zone.</title>
        <authorList>
            <person name="Haro-Moreno J.M."/>
            <person name="Lopez-Perez M."/>
            <person name="De La Torre J."/>
            <person name="Picazo A."/>
            <person name="Camacho A."/>
            <person name="Rodriguez-Valera F."/>
        </authorList>
    </citation>
    <scope>NUCLEOTIDE SEQUENCE [LARGE SCALE GENOMIC DNA]</scope>
    <source>
        <strain evidence="11">MED-G24</strain>
    </source>
</reference>
<evidence type="ECO:0000256" key="2">
    <source>
        <dbReference type="ARBA" id="ARBA00004141"/>
    </source>
</evidence>
<evidence type="ECO:0000256" key="7">
    <source>
        <dbReference type="ARBA" id="ARBA00022989"/>
    </source>
</evidence>
<evidence type="ECO:0000256" key="4">
    <source>
        <dbReference type="ARBA" id="ARBA00016463"/>
    </source>
</evidence>
<keyword evidence="5 9" id="KW-0812">Transmembrane</keyword>
<dbReference type="Proteomes" id="UP000219327">
    <property type="component" value="Unassembled WGS sequence"/>
</dbReference>
<keyword evidence="9" id="KW-0997">Cell inner membrane</keyword>
<keyword evidence="9" id="KW-0813">Transport</keyword>
<evidence type="ECO:0000259" key="10">
    <source>
        <dbReference type="Pfam" id="PF01578"/>
    </source>
</evidence>
<keyword evidence="7 9" id="KW-1133">Transmembrane helix</keyword>
<evidence type="ECO:0000256" key="1">
    <source>
        <dbReference type="ARBA" id="ARBA00002442"/>
    </source>
</evidence>
<evidence type="ECO:0000256" key="6">
    <source>
        <dbReference type="ARBA" id="ARBA00022748"/>
    </source>
</evidence>
<keyword evidence="6 9" id="KW-0201">Cytochrome c-type biogenesis</keyword>
<dbReference type="AlphaFoldDB" id="A0A2A5WWJ4"/>
<evidence type="ECO:0000313" key="12">
    <source>
        <dbReference type="Proteomes" id="UP000219327"/>
    </source>
</evidence>
<proteinExistence type="inferred from homology"/>
<comment type="function">
    <text evidence="1 9">Required for the export of heme to the periplasm for the biogenesis of c-type cytochromes.</text>
</comment>
<feature type="domain" description="Cytochrome c assembly protein" evidence="10">
    <location>
        <begin position="14"/>
        <end position="184"/>
    </location>
</feature>
<protein>
    <recommendedName>
        <fullName evidence="4 9">Heme exporter protein C</fullName>
    </recommendedName>
    <alternativeName>
        <fullName evidence="9">Cytochrome c-type biogenesis protein</fullName>
    </alternativeName>
</protein>
<dbReference type="InterPro" id="IPR045062">
    <property type="entry name" value="Cyt_c_biogenesis_CcsA/CcmC"/>
</dbReference>
<feature type="transmembrane region" description="Helical" evidence="9">
    <location>
        <begin position="91"/>
        <end position="115"/>
    </location>
</feature>
<dbReference type="GO" id="GO:0017004">
    <property type="term" value="P:cytochrome complex assembly"/>
    <property type="evidence" value="ECO:0007669"/>
    <property type="project" value="UniProtKB-KW"/>
</dbReference>
<accession>A0A2A5WWJ4</accession>
<dbReference type="InterPro" id="IPR003557">
    <property type="entry name" value="Cyt_c_biogenesis_CcmC"/>
</dbReference>
<gene>
    <name evidence="9" type="primary">ccmC</name>
    <name evidence="11" type="ORF">CNE99_03285</name>
</gene>
<feature type="transmembrane region" description="Helical" evidence="9">
    <location>
        <begin position="158"/>
        <end position="181"/>
    </location>
</feature>
<comment type="subcellular location">
    <subcellularLocation>
        <location evidence="9">Cell inner membrane</location>
    </subcellularLocation>
    <subcellularLocation>
        <location evidence="2">Membrane</location>
        <topology evidence="2">Multi-pass membrane protein</topology>
    </subcellularLocation>
</comment>
<keyword evidence="9" id="KW-1003">Cell membrane</keyword>
<dbReference type="EMBL" id="NTKD01000010">
    <property type="protein sequence ID" value="PDH40597.1"/>
    <property type="molecule type" value="Genomic_DNA"/>
</dbReference>
<comment type="caution">
    <text evidence="11">The sequence shown here is derived from an EMBL/GenBank/DDBJ whole genome shotgun (WGS) entry which is preliminary data.</text>
</comment>
<dbReference type="GO" id="GO:0015232">
    <property type="term" value="F:heme transmembrane transporter activity"/>
    <property type="evidence" value="ECO:0007669"/>
    <property type="project" value="InterPro"/>
</dbReference>
<dbReference type="InterPro" id="IPR002541">
    <property type="entry name" value="Cyt_c_assembly"/>
</dbReference>
<evidence type="ECO:0000256" key="5">
    <source>
        <dbReference type="ARBA" id="ARBA00022692"/>
    </source>
</evidence>
<dbReference type="GO" id="GO:0005886">
    <property type="term" value="C:plasma membrane"/>
    <property type="evidence" value="ECO:0007669"/>
    <property type="project" value="UniProtKB-SubCell"/>
</dbReference>
<dbReference type="PANTHER" id="PTHR30071:SF1">
    <property type="entry name" value="CYTOCHROME B_B6 PROTEIN-RELATED"/>
    <property type="match status" value="1"/>
</dbReference>